<feature type="region of interest" description="Disordered" evidence="6">
    <location>
        <begin position="1036"/>
        <end position="1118"/>
    </location>
</feature>
<comment type="caution">
    <text evidence="8">The sequence shown here is derived from an EMBL/GenBank/DDBJ whole genome shotgun (WGS) entry which is preliminary data.</text>
</comment>
<keyword evidence="8" id="KW-0418">Kinase</keyword>
<dbReference type="PANTHER" id="PTHR24347">
    <property type="entry name" value="SERINE/THREONINE-PROTEIN KINASE"/>
    <property type="match status" value="1"/>
</dbReference>
<comment type="similarity">
    <text evidence="1">Belongs to the 'GDXG' lipolytic enzyme family.</text>
</comment>
<feature type="compositionally biased region" description="Basic and acidic residues" evidence="6">
    <location>
        <begin position="596"/>
        <end position="610"/>
    </location>
</feature>
<feature type="region of interest" description="Disordered" evidence="6">
    <location>
        <begin position="484"/>
        <end position="527"/>
    </location>
</feature>
<dbReference type="InterPro" id="IPR011009">
    <property type="entry name" value="Kinase-like_dom_sf"/>
</dbReference>
<dbReference type="Gene3D" id="3.30.200.20">
    <property type="entry name" value="Phosphorylase Kinase, domain 1"/>
    <property type="match status" value="1"/>
</dbReference>
<dbReference type="SMART" id="SM00220">
    <property type="entry name" value="S_TKc"/>
    <property type="match status" value="1"/>
</dbReference>
<evidence type="ECO:0000256" key="3">
    <source>
        <dbReference type="ARBA" id="ARBA00022801"/>
    </source>
</evidence>
<dbReference type="InterPro" id="IPR029058">
    <property type="entry name" value="AB_hydrolase_fold"/>
</dbReference>
<evidence type="ECO:0000256" key="2">
    <source>
        <dbReference type="ARBA" id="ARBA00022741"/>
    </source>
</evidence>
<feature type="compositionally biased region" description="Polar residues" evidence="6">
    <location>
        <begin position="498"/>
        <end position="512"/>
    </location>
</feature>
<evidence type="ECO:0000256" key="6">
    <source>
        <dbReference type="SAM" id="MobiDB-lite"/>
    </source>
</evidence>
<feature type="compositionally biased region" description="Acidic residues" evidence="6">
    <location>
        <begin position="1084"/>
        <end position="1097"/>
    </location>
</feature>
<dbReference type="GO" id="GO:0004672">
    <property type="term" value="F:protein kinase activity"/>
    <property type="evidence" value="ECO:0007669"/>
    <property type="project" value="InterPro"/>
</dbReference>
<keyword evidence="8" id="KW-0808">Transferase</keyword>
<dbReference type="InterPro" id="IPR008271">
    <property type="entry name" value="Ser/Thr_kinase_AS"/>
</dbReference>
<dbReference type="STRING" id="1037660.A0A066WF35"/>
<dbReference type="GeneID" id="25261859"/>
<feature type="domain" description="Protein kinase" evidence="7">
    <location>
        <begin position="46"/>
        <end position="302"/>
    </location>
</feature>
<feature type="binding site" evidence="5">
    <location>
        <position position="80"/>
    </location>
    <ligand>
        <name>ATP</name>
        <dbReference type="ChEBI" id="CHEBI:30616"/>
    </ligand>
</feature>
<dbReference type="Proteomes" id="UP000027361">
    <property type="component" value="Unassembled WGS sequence"/>
</dbReference>
<protein>
    <submittedName>
        <fullName evidence="8">Pkinase-domain-containing protein</fullName>
    </submittedName>
</protein>
<evidence type="ECO:0000256" key="5">
    <source>
        <dbReference type="PROSITE-ProRule" id="PRU10141"/>
    </source>
</evidence>
<dbReference type="GO" id="GO:0005524">
    <property type="term" value="F:ATP binding"/>
    <property type="evidence" value="ECO:0007669"/>
    <property type="project" value="UniProtKB-UniRule"/>
</dbReference>
<feature type="compositionally biased region" description="Basic residues" evidence="6">
    <location>
        <begin position="1246"/>
        <end position="1257"/>
    </location>
</feature>
<dbReference type="FunFam" id="3.40.50.1820:FF:000252">
    <property type="entry name" value="Related to calmodulin-dependent protein kinase"/>
    <property type="match status" value="1"/>
</dbReference>
<evidence type="ECO:0000259" key="7">
    <source>
        <dbReference type="PROSITE" id="PS50011"/>
    </source>
</evidence>
<feature type="compositionally biased region" description="Basic and acidic residues" evidence="6">
    <location>
        <begin position="1064"/>
        <end position="1077"/>
    </location>
</feature>
<dbReference type="PROSITE" id="PS01173">
    <property type="entry name" value="LIPASE_GDXG_HIS"/>
    <property type="match status" value="1"/>
</dbReference>
<feature type="compositionally biased region" description="Low complexity" evidence="6">
    <location>
        <begin position="1194"/>
        <end position="1203"/>
    </location>
</feature>
<feature type="region of interest" description="Disordered" evidence="6">
    <location>
        <begin position="1139"/>
        <end position="1274"/>
    </location>
</feature>
<feature type="compositionally biased region" description="Polar residues" evidence="6">
    <location>
        <begin position="1166"/>
        <end position="1176"/>
    </location>
</feature>
<keyword evidence="4 5" id="KW-0067">ATP-binding</keyword>
<evidence type="ECO:0000256" key="4">
    <source>
        <dbReference type="ARBA" id="ARBA00022840"/>
    </source>
</evidence>
<evidence type="ECO:0000256" key="1">
    <source>
        <dbReference type="ARBA" id="ARBA00010515"/>
    </source>
</evidence>
<feature type="region of interest" description="Disordered" evidence="6">
    <location>
        <begin position="548"/>
        <end position="631"/>
    </location>
</feature>
<evidence type="ECO:0000313" key="8">
    <source>
        <dbReference type="EMBL" id="KDN52592.1"/>
    </source>
</evidence>
<name>A0A066WF35_TILAU</name>
<dbReference type="FunFam" id="1.10.510.10:FF:000571">
    <property type="entry name" value="Maternal embryonic leucine zipper kinase"/>
    <property type="match status" value="1"/>
</dbReference>
<dbReference type="InParanoid" id="A0A066WF35"/>
<dbReference type="Pfam" id="PF00069">
    <property type="entry name" value="Pkinase"/>
    <property type="match status" value="1"/>
</dbReference>
<sequence>MAGSEKERHSSGHTSHKLSHAFRTWFRDTEEDGTPLLPHQLSQKYNVRPKILGQGSFAVVKLVADKQTGEQRALKIIAKKPLKDNNEKMLKEEINILGKVDHPNILKMHDLYETKEGVFIVTDYCEGGELFDRLVEKVHFNELDARHVVKQIFSGVEYLHKIGIIHRDLKPENILLKDKADPSDIVISDFGLSRFIPADGLLMTACGSPQYVSPEVLLGKGYGPAVDIWSSGVITYCLLAGYTPFYGEDQPSLFRQIVEMRVEFEPKYWSEISDIAKDFICKCLCPAEKRLTAAQALQHPWLTNLPELHDEKAERGACLKECAKRHGEKAAAKKKLGRAITAMEVVAYLNKLHSLREGHHEVLPSESLENLRGIVDSIKRHRRGPSLPHGDDEIDELDEMVEKAKAQVHVQQEQGYHGALPPAHDSGAGRASRAMQGVERDETHATLSPDEASIGAKAPGSKGGSGMMGVDLVVMSVLMPEGWPSLPKETKDGEAISSAASTSSGKDGSNVNAERDSEPVPAPAPAPMMQAELPASAAKALSMVAAESGLADGPNGDDSVEAASVTSSSPAQSTVTLKPSNAQKSKQQLSVSAPLDNRRRSTETAEERLKRQEKHPQRHGSYTPRETSTSTKAALNTLLEPYKKGNLPSSARLDPTVPTRQPTKITLSNAWRYLPFIVHQGVSIGSALASHAFYGPPKKSWGVELSVFTKILRDCAQYSEFATIQGLQQFFDLGSFLPMPKDGLITPVTFRVNKRGLKGFLAEADAAEDGTREITGEWVVGKHTWKRLQAEWRSKQEKGRERVILYFHGGAYFVMSAATHRPLTIALSKYTDCRVFGINYRLAPDTKFPGALHDCVSSYFRLVDELGIPPNNIVLGADSAGGGLAMATMLYLRDHGYPLPSGAMLFSPWVDLTMSCDSWDTNAQYDYLPRPAPGDHMNPVTAYLGQNIDKYLTHPYASPLFGDMKGLPPLLIQCGDAEVLRDEGTLLAHKASMAGVSVRHEMYEDCVHVFQAFLFLDASRKALQSARHFVRTALDRRGRTRSHVSDKVRKEIDREMRVNMSTAKGERVEPRTGEKEGPVTSVSDPEDRDSDRDDEQWELDHEAAAESSSAGTGPSVGAAAGRAARRAFGMAEKAFGIDNQAVTDMTSRGAGQHDARRSSPRPEPQCSRTQPSSPVTHRTLYPFQAGAGAGKGPAAGTAPPSTDSSRHRHTSSSSSSSMSATYMRRATPSMSLEEARASASAGIRAQHLHGSKGHHAAGKFLEGKVPPVISKPRLSTRSTSNLALDQLVKSFEREPAVKTARWTAD</sequence>
<feature type="compositionally biased region" description="Polar residues" evidence="6">
    <location>
        <begin position="564"/>
        <end position="591"/>
    </location>
</feature>
<dbReference type="InterPro" id="IPR013094">
    <property type="entry name" value="AB_hydrolase_3"/>
</dbReference>
<dbReference type="PROSITE" id="PS50011">
    <property type="entry name" value="PROTEIN_KINASE_DOM"/>
    <property type="match status" value="1"/>
</dbReference>
<proteinExistence type="inferred from homology"/>
<dbReference type="RefSeq" id="XP_013245431.1">
    <property type="nucleotide sequence ID" value="XM_013389977.1"/>
</dbReference>
<dbReference type="InterPro" id="IPR000719">
    <property type="entry name" value="Prot_kinase_dom"/>
</dbReference>
<dbReference type="SUPFAM" id="SSF56112">
    <property type="entry name" value="Protein kinase-like (PK-like)"/>
    <property type="match status" value="1"/>
</dbReference>
<dbReference type="InterPro" id="IPR017441">
    <property type="entry name" value="Protein_kinase_ATP_BS"/>
</dbReference>
<dbReference type="CDD" id="cd05117">
    <property type="entry name" value="STKc_CAMK"/>
    <property type="match status" value="1"/>
</dbReference>
<dbReference type="SUPFAM" id="SSF53474">
    <property type="entry name" value="alpha/beta-Hydrolases"/>
    <property type="match status" value="1"/>
</dbReference>
<dbReference type="Gene3D" id="1.10.510.10">
    <property type="entry name" value="Transferase(Phosphotransferase) domain 1"/>
    <property type="match status" value="1"/>
</dbReference>
<feature type="region of interest" description="Disordered" evidence="6">
    <location>
        <begin position="412"/>
        <end position="465"/>
    </location>
</feature>
<dbReference type="FunFam" id="3.30.200.20:FF:000762">
    <property type="entry name" value="Related to calmodulin-dependent protein kinase"/>
    <property type="match status" value="1"/>
</dbReference>
<accession>A0A066WF35</accession>
<dbReference type="InterPro" id="IPR002168">
    <property type="entry name" value="Lipase_GDXG_HIS_AS"/>
</dbReference>
<organism evidence="8 9">
    <name type="scientific">Tilletiaria anomala (strain ATCC 24038 / CBS 436.72 / UBC 951)</name>
    <dbReference type="NCBI Taxonomy" id="1037660"/>
    <lineage>
        <taxon>Eukaryota</taxon>
        <taxon>Fungi</taxon>
        <taxon>Dikarya</taxon>
        <taxon>Basidiomycota</taxon>
        <taxon>Ustilaginomycotina</taxon>
        <taxon>Exobasidiomycetes</taxon>
        <taxon>Georgefischeriales</taxon>
        <taxon>Tilletiariaceae</taxon>
        <taxon>Tilletiaria</taxon>
    </lineage>
</organism>
<keyword evidence="3" id="KW-0378">Hydrolase</keyword>
<dbReference type="HOGENOM" id="CLU_005063_0_0_1"/>
<dbReference type="PROSITE" id="PS00107">
    <property type="entry name" value="PROTEIN_KINASE_ATP"/>
    <property type="match status" value="1"/>
</dbReference>
<dbReference type="PROSITE" id="PS00108">
    <property type="entry name" value="PROTEIN_KINASE_ST"/>
    <property type="match status" value="1"/>
</dbReference>
<dbReference type="Pfam" id="PF07859">
    <property type="entry name" value="Abhydrolase_3"/>
    <property type="match status" value="1"/>
</dbReference>
<dbReference type="EMBL" id="JMSN01000008">
    <property type="protein sequence ID" value="KDN52592.1"/>
    <property type="molecule type" value="Genomic_DNA"/>
</dbReference>
<reference evidence="8 9" key="1">
    <citation type="submission" date="2014-05" db="EMBL/GenBank/DDBJ databases">
        <title>Draft genome sequence of a rare smut relative, Tilletiaria anomala UBC 951.</title>
        <authorList>
            <consortium name="DOE Joint Genome Institute"/>
            <person name="Toome M."/>
            <person name="Kuo A."/>
            <person name="Henrissat B."/>
            <person name="Lipzen A."/>
            <person name="Tritt A."/>
            <person name="Yoshinaga Y."/>
            <person name="Zane M."/>
            <person name="Barry K."/>
            <person name="Grigoriev I.V."/>
            <person name="Spatafora J.W."/>
            <person name="Aimea M.C."/>
        </authorList>
    </citation>
    <scope>NUCLEOTIDE SEQUENCE [LARGE SCALE GENOMIC DNA]</scope>
    <source>
        <strain evidence="8 9">UBC 951</strain>
    </source>
</reference>
<feature type="compositionally biased region" description="Basic and acidic residues" evidence="6">
    <location>
        <begin position="1036"/>
        <end position="1057"/>
    </location>
</feature>
<dbReference type="GO" id="GO:0016787">
    <property type="term" value="F:hydrolase activity"/>
    <property type="evidence" value="ECO:0007669"/>
    <property type="project" value="UniProtKB-KW"/>
</dbReference>
<keyword evidence="9" id="KW-1185">Reference proteome</keyword>
<dbReference type="OrthoDB" id="408631at2759"/>
<dbReference type="OMA" id="YFVMSAA"/>
<evidence type="ECO:0000313" key="9">
    <source>
        <dbReference type="Proteomes" id="UP000027361"/>
    </source>
</evidence>
<dbReference type="Gene3D" id="3.40.50.1820">
    <property type="entry name" value="alpha/beta hydrolase"/>
    <property type="match status" value="1"/>
</dbReference>
<keyword evidence="2 5" id="KW-0547">Nucleotide-binding</keyword>
<gene>
    <name evidence="8" type="ORF">K437DRAFT_173425</name>
</gene>